<reference evidence="5" key="1">
    <citation type="journal article" date="2015" name="Genome Announc.">
        <title>Complete Genome Sequence of the Bacteriochlorophyll b-Producing Photosynthetic Bacterium Blastochloris viridis.</title>
        <authorList>
            <person name="Tsukatani Y."/>
            <person name="Hirose Y."/>
            <person name="Harada J."/>
            <person name="Misawa N."/>
            <person name="Mori K."/>
            <person name="Inoue K."/>
            <person name="Tamiaki H."/>
        </authorList>
    </citation>
    <scope>NUCLEOTIDE SEQUENCE [LARGE SCALE GENOMIC DNA]</scope>
    <source>
        <strain evidence="5">DSM 133</strain>
    </source>
</reference>
<evidence type="ECO:0000313" key="6">
    <source>
        <dbReference type="EMBL" id="CUU43450.1"/>
    </source>
</evidence>
<evidence type="ECO:0000313" key="7">
    <source>
        <dbReference type="Proteomes" id="UP000065734"/>
    </source>
</evidence>
<keyword evidence="7" id="KW-1185">Reference proteome</keyword>
<keyword evidence="2" id="KW-0328">Glycosyltransferase</keyword>
<dbReference type="PANTHER" id="PTHR43179:SF12">
    <property type="entry name" value="GALACTOFURANOSYLTRANSFERASE GLFT2"/>
    <property type="match status" value="1"/>
</dbReference>
<evidence type="ECO:0000259" key="4">
    <source>
        <dbReference type="Pfam" id="PF00535"/>
    </source>
</evidence>
<protein>
    <submittedName>
        <fullName evidence="6">Putative glycosyl transferase</fullName>
    </submittedName>
    <submittedName>
        <fullName evidence="5">Succinoglycan biosynthesis protein exoM</fullName>
    </submittedName>
</protein>
<dbReference type="InterPro" id="IPR001173">
    <property type="entry name" value="Glyco_trans_2-like"/>
</dbReference>
<reference evidence="6" key="2">
    <citation type="submission" date="2015-11" db="EMBL/GenBank/DDBJ databases">
        <authorList>
            <person name="Zhang Y."/>
            <person name="Guo Z."/>
        </authorList>
    </citation>
    <scope>NUCLEOTIDE SEQUENCE</scope>
    <source>
        <strain evidence="6">1</strain>
    </source>
</reference>
<accession>A0A0H5BPG4</accession>
<proteinExistence type="inferred from homology"/>
<dbReference type="Proteomes" id="UP000065734">
    <property type="component" value="Chromosome I"/>
</dbReference>
<reference evidence="7" key="3">
    <citation type="journal article" date="2016" name="Genome Announc.">
        <title>Revised genome sequence of the purple photosynthetic bacterium Blastochloris viridis.</title>
        <authorList>
            <person name="Liu L.N."/>
            <person name="Faulkner M."/>
            <person name="Liu X."/>
            <person name="Huang F."/>
            <person name="Darby A.C."/>
            <person name="Hall N."/>
        </authorList>
    </citation>
    <scope>NUCLEOTIDE SEQUENCE [LARGE SCALE GENOMIC DNA]</scope>
    <source>
        <strain evidence="7">ATCC 19567 / DSM 133 / F</strain>
    </source>
</reference>
<dbReference type="CDD" id="cd00761">
    <property type="entry name" value="Glyco_tranf_GTA_type"/>
    <property type="match status" value="1"/>
</dbReference>
<dbReference type="STRING" id="1079.BVIR_3027"/>
<dbReference type="InterPro" id="IPR029044">
    <property type="entry name" value="Nucleotide-diphossugar_trans"/>
</dbReference>
<dbReference type="KEGG" id="bvr:BVIR_3027"/>
<evidence type="ECO:0000313" key="5">
    <source>
        <dbReference type="EMBL" id="BAR99243.1"/>
    </source>
</evidence>
<organism evidence="6 7">
    <name type="scientific">Blastochloris viridis</name>
    <name type="common">Rhodopseudomonas viridis</name>
    <dbReference type="NCBI Taxonomy" id="1079"/>
    <lineage>
        <taxon>Bacteria</taxon>
        <taxon>Pseudomonadati</taxon>
        <taxon>Pseudomonadota</taxon>
        <taxon>Alphaproteobacteria</taxon>
        <taxon>Hyphomicrobiales</taxon>
        <taxon>Blastochloridaceae</taxon>
        <taxon>Blastochloris</taxon>
    </lineage>
</organism>
<dbReference type="EMBL" id="AP014854">
    <property type="protein sequence ID" value="BAR99243.1"/>
    <property type="molecule type" value="Genomic_DNA"/>
</dbReference>
<evidence type="ECO:0000256" key="1">
    <source>
        <dbReference type="ARBA" id="ARBA00006739"/>
    </source>
</evidence>
<feature type="domain" description="Glycosyltransferase 2-like" evidence="4">
    <location>
        <begin position="10"/>
        <end position="138"/>
    </location>
</feature>
<sequence length="322" mass="34971">MTCEPALELSIVICTFKRERLLRRAIASVARQACPAGVDLILAVVDNSDDGEAAAAVEAMREACPFELRYVAAHPPNISVARNAGIAATTSPFVAFIDDDTELAEGWVEAVVGALREHPYDILFGAIEPVFEAPSRAPSWTHAVYSRRLAAATGRELSAMGRGKTRDVALSTSNAVLRRATTLTDAEPFDRAFGNGGGEDYDLFCRVQRRGCRFGWVPGALVREEVPAERCDTAYLRRRMFAGGQAFAMAIAKNSRWPAATRWWLRGKAAVQALYLASVLPLRLWRGGEALDAYSCAWAGVLGKLAFGEIHPIYRAPAAARS</sequence>
<dbReference type="Pfam" id="PF00535">
    <property type="entry name" value="Glycos_transf_2"/>
    <property type="match status" value="1"/>
</dbReference>
<dbReference type="PANTHER" id="PTHR43179">
    <property type="entry name" value="RHAMNOSYLTRANSFERASE WBBL"/>
    <property type="match status" value="1"/>
</dbReference>
<keyword evidence="3 6" id="KW-0808">Transferase</keyword>
<dbReference type="AlphaFoldDB" id="A0A0H5BPG4"/>
<gene>
    <name evidence="5" type="ORF">BV133_1650</name>
    <name evidence="6" type="ORF">BVIRIDIS_24710</name>
</gene>
<evidence type="ECO:0000256" key="3">
    <source>
        <dbReference type="ARBA" id="ARBA00022679"/>
    </source>
</evidence>
<dbReference type="SUPFAM" id="SSF53448">
    <property type="entry name" value="Nucleotide-diphospho-sugar transferases"/>
    <property type="match status" value="1"/>
</dbReference>
<dbReference type="EMBL" id="LN907867">
    <property type="protein sequence ID" value="CUU43450.1"/>
    <property type="molecule type" value="Genomic_DNA"/>
</dbReference>
<dbReference type="GO" id="GO:0016757">
    <property type="term" value="F:glycosyltransferase activity"/>
    <property type="evidence" value="ECO:0007669"/>
    <property type="project" value="UniProtKB-KW"/>
</dbReference>
<evidence type="ECO:0000256" key="2">
    <source>
        <dbReference type="ARBA" id="ARBA00022676"/>
    </source>
</evidence>
<comment type="similarity">
    <text evidence="1">Belongs to the glycosyltransferase 2 family.</text>
</comment>
<dbReference type="Gene3D" id="3.90.550.10">
    <property type="entry name" value="Spore Coat Polysaccharide Biosynthesis Protein SpsA, Chain A"/>
    <property type="match status" value="1"/>
</dbReference>
<name>A0A0H5BPG4_BLAVI</name>